<evidence type="ECO:0000256" key="2">
    <source>
        <dbReference type="ARBA" id="ARBA00004574"/>
    </source>
</evidence>
<keyword evidence="3" id="KW-0158">Chromosome</keyword>
<keyword evidence="5" id="KW-0539">Nucleus</keyword>
<organism evidence="8 9">
    <name type="scientific">Funneliformis caledonium</name>
    <dbReference type="NCBI Taxonomy" id="1117310"/>
    <lineage>
        <taxon>Eukaryota</taxon>
        <taxon>Fungi</taxon>
        <taxon>Fungi incertae sedis</taxon>
        <taxon>Mucoromycota</taxon>
        <taxon>Glomeromycotina</taxon>
        <taxon>Glomeromycetes</taxon>
        <taxon>Glomerales</taxon>
        <taxon>Glomeraceae</taxon>
        <taxon>Funneliformis</taxon>
    </lineage>
</organism>
<proteinExistence type="predicted"/>
<name>A0A9N8Z7K9_9GLOM</name>
<evidence type="ECO:0000313" key="9">
    <source>
        <dbReference type="Proteomes" id="UP000789570"/>
    </source>
</evidence>
<feature type="compositionally biased region" description="Basic and acidic residues" evidence="6">
    <location>
        <begin position="222"/>
        <end position="235"/>
    </location>
</feature>
<keyword evidence="4" id="KW-0779">Telomere</keyword>
<comment type="caution">
    <text evidence="8">The sequence shown here is derived from an EMBL/GenBank/DDBJ whole genome shotgun (WGS) entry which is preliminary data.</text>
</comment>
<dbReference type="Proteomes" id="UP000789570">
    <property type="component" value="Unassembled WGS sequence"/>
</dbReference>
<evidence type="ECO:0000256" key="3">
    <source>
        <dbReference type="ARBA" id="ARBA00022454"/>
    </source>
</evidence>
<sequence length="265" mass="30912">MERFFLVKPWIKKKVLCYLLNEEYNKTPVRAQVLRFTNSQEELEPNELVSAEIHDNQHFIKCLFTNESVLDFECKNIPEETEGKSFLHICEEMEVKESLQAQVVKDKKQSPLDHPGWNDFGTMFYSNSVDIHIIPPDQLRTMRNIPGWNFLPRNNNDEDISSSSEEYETESSASTEWNPGSPESSRYDSDGKISLNDEDFAIIIKGNYLNSQRSSAEEEENENNRADTVKYEEAHSTQNKRKNLEKDSDDSVAIKKQKKFYDFFL</sequence>
<feature type="region of interest" description="Disordered" evidence="6">
    <location>
        <begin position="150"/>
        <end position="192"/>
    </location>
</feature>
<feature type="compositionally biased region" description="Acidic residues" evidence="6">
    <location>
        <begin position="157"/>
        <end position="169"/>
    </location>
</feature>
<feature type="region of interest" description="Disordered" evidence="6">
    <location>
        <begin position="211"/>
        <end position="251"/>
    </location>
</feature>
<accession>A0A9N8Z7K9</accession>
<feature type="domain" description="Shelterin complex subunit TPP1/Est3" evidence="7">
    <location>
        <begin position="8"/>
        <end position="76"/>
    </location>
</feature>
<keyword evidence="9" id="KW-1185">Reference proteome</keyword>
<dbReference type="EMBL" id="CAJVPQ010000408">
    <property type="protein sequence ID" value="CAG8478877.1"/>
    <property type="molecule type" value="Genomic_DNA"/>
</dbReference>
<dbReference type="Pfam" id="PF10341">
    <property type="entry name" value="TPP1"/>
    <property type="match status" value="1"/>
</dbReference>
<comment type="subcellular location">
    <subcellularLocation>
        <location evidence="2">Chromosome</location>
        <location evidence="2">Telomere</location>
    </subcellularLocation>
    <subcellularLocation>
        <location evidence="1">Nucleus</location>
    </subcellularLocation>
</comment>
<gene>
    <name evidence="8" type="ORF">FCALED_LOCUS2604</name>
</gene>
<evidence type="ECO:0000259" key="7">
    <source>
        <dbReference type="Pfam" id="PF10341"/>
    </source>
</evidence>
<evidence type="ECO:0000256" key="6">
    <source>
        <dbReference type="SAM" id="MobiDB-lite"/>
    </source>
</evidence>
<dbReference type="GO" id="GO:0007004">
    <property type="term" value="P:telomere maintenance via telomerase"/>
    <property type="evidence" value="ECO:0007669"/>
    <property type="project" value="InterPro"/>
</dbReference>
<dbReference type="AlphaFoldDB" id="A0A9N8Z7K9"/>
<protein>
    <submittedName>
        <fullName evidence="8">16397_t:CDS:1</fullName>
    </submittedName>
</protein>
<dbReference type="InterPro" id="IPR019437">
    <property type="entry name" value="TPP1/Est3"/>
</dbReference>
<dbReference type="GO" id="GO:0005697">
    <property type="term" value="C:telomerase holoenzyme complex"/>
    <property type="evidence" value="ECO:0007669"/>
    <property type="project" value="InterPro"/>
</dbReference>
<evidence type="ECO:0000256" key="4">
    <source>
        <dbReference type="ARBA" id="ARBA00022895"/>
    </source>
</evidence>
<evidence type="ECO:0000256" key="1">
    <source>
        <dbReference type="ARBA" id="ARBA00004123"/>
    </source>
</evidence>
<evidence type="ECO:0000256" key="5">
    <source>
        <dbReference type="ARBA" id="ARBA00023242"/>
    </source>
</evidence>
<dbReference type="OrthoDB" id="2409872at2759"/>
<reference evidence="8" key="1">
    <citation type="submission" date="2021-06" db="EMBL/GenBank/DDBJ databases">
        <authorList>
            <person name="Kallberg Y."/>
            <person name="Tangrot J."/>
            <person name="Rosling A."/>
        </authorList>
    </citation>
    <scope>NUCLEOTIDE SEQUENCE</scope>
    <source>
        <strain evidence="8">UK204</strain>
    </source>
</reference>
<dbReference type="GO" id="GO:0000781">
    <property type="term" value="C:chromosome, telomeric region"/>
    <property type="evidence" value="ECO:0007669"/>
    <property type="project" value="UniProtKB-SubCell"/>
</dbReference>
<evidence type="ECO:0000313" key="8">
    <source>
        <dbReference type="EMBL" id="CAG8478877.1"/>
    </source>
</evidence>
<dbReference type="Gene3D" id="2.40.50.960">
    <property type="match status" value="1"/>
</dbReference>
<dbReference type="GO" id="GO:0042162">
    <property type="term" value="F:telomeric DNA binding"/>
    <property type="evidence" value="ECO:0007669"/>
    <property type="project" value="InterPro"/>
</dbReference>